<protein>
    <submittedName>
        <fullName evidence="1">Uncharacterized protein</fullName>
    </submittedName>
</protein>
<reference evidence="2" key="1">
    <citation type="journal article" date="2022" name="Mol. Ecol. Resour.">
        <title>The genomes of chicory, endive, great burdock and yacon provide insights into Asteraceae palaeo-polyploidization history and plant inulin production.</title>
        <authorList>
            <person name="Fan W."/>
            <person name="Wang S."/>
            <person name="Wang H."/>
            <person name="Wang A."/>
            <person name="Jiang F."/>
            <person name="Liu H."/>
            <person name="Zhao H."/>
            <person name="Xu D."/>
            <person name="Zhang Y."/>
        </authorList>
    </citation>
    <scope>NUCLEOTIDE SEQUENCE [LARGE SCALE GENOMIC DNA]</scope>
    <source>
        <strain evidence="2">cv. Punajuju</strain>
    </source>
</reference>
<dbReference type="Proteomes" id="UP001055811">
    <property type="component" value="Linkage Group LG09"/>
</dbReference>
<name>A0ACB8YYT3_CICIN</name>
<proteinExistence type="predicted"/>
<dbReference type="EMBL" id="CM042017">
    <property type="protein sequence ID" value="KAI3690473.1"/>
    <property type="molecule type" value="Genomic_DNA"/>
</dbReference>
<keyword evidence="2" id="KW-1185">Reference proteome</keyword>
<reference evidence="1 2" key="2">
    <citation type="journal article" date="2022" name="Mol. Ecol. Resour.">
        <title>The genomes of chicory, endive, great burdock and yacon provide insights into Asteraceae paleo-polyploidization history and plant inulin production.</title>
        <authorList>
            <person name="Fan W."/>
            <person name="Wang S."/>
            <person name="Wang H."/>
            <person name="Wang A."/>
            <person name="Jiang F."/>
            <person name="Liu H."/>
            <person name="Zhao H."/>
            <person name="Xu D."/>
            <person name="Zhang Y."/>
        </authorList>
    </citation>
    <scope>NUCLEOTIDE SEQUENCE [LARGE SCALE GENOMIC DNA]</scope>
    <source>
        <strain evidence="2">cv. Punajuju</strain>
        <tissue evidence="1">Leaves</tissue>
    </source>
</reference>
<sequence>MGFGDHVQVQTPNSKQSLTPICVYSRFQLRYLSFNKECLPPSYPRSRFLAVAKNPRYSIMASKFGMSGGIPERRVRPALEALILERMGELEEALSVCINAKDLLYKNDLILIDNLTLSTLQIVFQRHR</sequence>
<organism evidence="1 2">
    <name type="scientific">Cichorium intybus</name>
    <name type="common">Chicory</name>
    <dbReference type="NCBI Taxonomy" id="13427"/>
    <lineage>
        <taxon>Eukaryota</taxon>
        <taxon>Viridiplantae</taxon>
        <taxon>Streptophyta</taxon>
        <taxon>Embryophyta</taxon>
        <taxon>Tracheophyta</taxon>
        <taxon>Spermatophyta</taxon>
        <taxon>Magnoliopsida</taxon>
        <taxon>eudicotyledons</taxon>
        <taxon>Gunneridae</taxon>
        <taxon>Pentapetalae</taxon>
        <taxon>asterids</taxon>
        <taxon>campanulids</taxon>
        <taxon>Asterales</taxon>
        <taxon>Asteraceae</taxon>
        <taxon>Cichorioideae</taxon>
        <taxon>Cichorieae</taxon>
        <taxon>Cichoriinae</taxon>
        <taxon>Cichorium</taxon>
    </lineage>
</organism>
<evidence type="ECO:0000313" key="1">
    <source>
        <dbReference type="EMBL" id="KAI3690473.1"/>
    </source>
</evidence>
<evidence type="ECO:0000313" key="2">
    <source>
        <dbReference type="Proteomes" id="UP001055811"/>
    </source>
</evidence>
<gene>
    <name evidence="1" type="ORF">L2E82_48505</name>
</gene>
<comment type="caution">
    <text evidence="1">The sequence shown here is derived from an EMBL/GenBank/DDBJ whole genome shotgun (WGS) entry which is preliminary data.</text>
</comment>
<accession>A0ACB8YYT3</accession>